<dbReference type="InterPro" id="IPR001296">
    <property type="entry name" value="Glyco_trans_1"/>
</dbReference>
<evidence type="ECO:0000313" key="2">
    <source>
        <dbReference type="EMBL" id="MBT9314739.1"/>
    </source>
</evidence>
<dbReference type="SUPFAM" id="SSF53756">
    <property type="entry name" value="UDP-Glycosyltransferase/glycogen phosphorylase"/>
    <property type="match status" value="1"/>
</dbReference>
<protein>
    <submittedName>
        <fullName evidence="2">Glycosyltransferase</fullName>
    </submittedName>
</protein>
<dbReference type="Pfam" id="PF00534">
    <property type="entry name" value="Glycos_transf_1"/>
    <property type="match status" value="1"/>
</dbReference>
<evidence type="ECO:0000313" key="3">
    <source>
        <dbReference type="Proteomes" id="UP000717364"/>
    </source>
</evidence>
<dbReference type="AlphaFoldDB" id="A0A947GH52"/>
<reference evidence="2" key="1">
    <citation type="submission" date="2020-11" db="EMBL/GenBank/DDBJ databases">
        <authorList>
            <person name="Konstantinou D."/>
            <person name="Gkelis S."/>
            <person name="Popin R."/>
            <person name="Fewer D."/>
            <person name="Sivonen K."/>
        </authorList>
    </citation>
    <scope>NUCLEOTIDE SEQUENCE</scope>
    <source>
        <strain evidence="2">TAU-MAC 1115</strain>
    </source>
</reference>
<name>A0A947GH52_9CYAN</name>
<comment type="caution">
    <text evidence="2">The sequence shown here is derived from an EMBL/GenBank/DDBJ whole genome shotgun (WGS) entry which is preliminary data.</text>
</comment>
<accession>A0A947GH52</accession>
<dbReference type="PANTHER" id="PTHR45947:SF3">
    <property type="entry name" value="SULFOQUINOVOSYL TRANSFERASE SQD2"/>
    <property type="match status" value="1"/>
</dbReference>
<feature type="domain" description="Glycosyl transferase family 1" evidence="1">
    <location>
        <begin position="211"/>
        <end position="368"/>
    </location>
</feature>
<organism evidence="2 3">
    <name type="scientific">Leptothoe spongobia TAU-MAC 1115</name>
    <dbReference type="NCBI Taxonomy" id="1967444"/>
    <lineage>
        <taxon>Bacteria</taxon>
        <taxon>Bacillati</taxon>
        <taxon>Cyanobacteriota</taxon>
        <taxon>Cyanophyceae</taxon>
        <taxon>Nodosilineales</taxon>
        <taxon>Cymatolegaceae</taxon>
        <taxon>Leptothoe</taxon>
        <taxon>Leptothoe spongobia</taxon>
    </lineage>
</organism>
<dbReference type="InterPro" id="IPR050194">
    <property type="entry name" value="Glycosyltransferase_grp1"/>
</dbReference>
<keyword evidence="3" id="KW-1185">Reference proteome</keyword>
<sequence length="414" mass="46282">MNILRRNRPDETSQDCSQDTEKSLRALFISHTYVVGINQGKLAAITDKAEVGLLTPETWCSQGWERVLSLETPFSNITMFPSKVLFSGRGGAYVFNPLRIWQVIRQFKPDVLQVEEEVFSLCTLQLAICSRLLGLPLVIFGWENMDRELPLPRRWIRDFVLCTASVILAGNRDGGQLLKQWGYQGIIEVMPQMGVDEDIFSPALSTGCNEKLNIGFLGRIVPEKGIDLMLKAAQQMKQQNLAFEITICGSGPAQEDLEAMAKDLDVEDCVRWLGAVTHEQVPAEMAKFDVLVLPSRSVNTWKEQFGHVLIESMAIGIPTVGSTCGEIPNVINNPELVFAENDANGLATILSKLVRDEEFRKSMGDFCRQRAQQNYTHKRIAQRLYALWQTVLNTPAVPLSLSHRPIATSTTSEA</sequence>
<evidence type="ECO:0000259" key="1">
    <source>
        <dbReference type="Pfam" id="PF00534"/>
    </source>
</evidence>
<reference evidence="2" key="2">
    <citation type="journal article" date="2021" name="Mar. Drugs">
        <title>Genome Reduction and Secondary Metabolism of the Marine Sponge-Associated Cyanobacterium Leptothoe.</title>
        <authorList>
            <person name="Konstantinou D."/>
            <person name="Popin R.V."/>
            <person name="Fewer D.P."/>
            <person name="Sivonen K."/>
            <person name="Gkelis S."/>
        </authorList>
    </citation>
    <scope>NUCLEOTIDE SEQUENCE</scope>
    <source>
        <strain evidence="2">TAU-MAC 1115</strain>
    </source>
</reference>
<proteinExistence type="predicted"/>
<gene>
    <name evidence="2" type="ORF">IXB50_04805</name>
</gene>
<dbReference type="PANTHER" id="PTHR45947">
    <property type="entry name" value="SULFOQUINOVOSYL TRANSFERASE SQD2"/>
    <property type="match status" value="1"/>
</dbReference>
<dbReference type="EMBL" id="JADOES010000006">
    <property type="protein sequence ID" value="MBT9314739.1"/>
    <property type="molecule type" value="Genomic_DNA"/>
</dbReference>
<dbReference type="Gene3D" id="3.40.50.2000">
    <property type="entry name" value="Glycogen Phosphorylase B"/>
    <property type="match status" value="2"/>
</dbReference>
<dbReference type="CDD" id="cd03801">
    <property type="entry name" value="GT4_PimA-like"/>
    <property type="match status" value="1"/>
</dbReference>
<dbReference type="GO" id="GO:0016757">
    <property type="term" value="F:glycosyltransferase activity"/>
    <property type="evidence" value="ECO:0007669"/>
    <property type="project" value="InterPro"/>
</dbReference>
<dbReference type="Proteomes" id="UP000717364">
    <property type="component" value="Unassembled WGS sequence"/>
</dbReference>